<dbReference type="EMBL" id="CABFNS010000876">
    <property type="protein sequence ID" value="VUC34169.1"/>
    <property type="molecule type" value="Genomic_DNA"/>
</dbReference>
<keyword evidence="2" id="KW-1185">Reference proteome</keyword>
<reference evidence="1 2" key="1">
    <citation type="submission" date="2019-06" db="EMBL/GenBank/DDBJ databases">
        <authorList>
            <person name="Broberg M."/>
        </authorList>
    </citation>
    <scope>NUCLEOTIDE SEQUENCE [LARGE SCALE GENOMIC DNA]</scope>
</reference>
<comment type="caution">
    <text evidence="1">The sequence shown here is derived from an EMBL/GenBank/DDBJ whole genome shotgun (WGS) entry which is preliminary data.</text>
</comment>
<dbReference type="Proteomes" id="UP000766486">
    <property type="component" value="Unassembled WGS sequence"/>
</dbReference>
<evidence type="ECO:0000313" key="2">
    <source>
        <dbReference type="Proteomes" id="UP000766486"/>
    </source>
</evidence>
<proteinExistence type="predicted"/>
<organism evidence="1 2">
    <name type="scientific">Bionectria ochroleuca</name>
    <name type="common">Gliocladium roseum</name>
    <dbReference type="NCBI Taxonomy" id="29856"/>
    <lineage>
        <taxon>Eukaryota</taxon>
        <taxon>Fungi</taxon>
        <taxon>Dikarya</taxon>
        <taxon>Ascomycota</taxon>
        <taxon>Pezizomycotina</taxon>
        <taxon>Sordariomycetes</taxon>
        <taxon>Hypocreomycetidae</taxon>
        <taxon>Hypocreales</taxon>
        <taxon>Bionectriaceae</taxon>
        <taxon>Clonostachys</taxon>
    </lineage>
</organism>
<name>A0ABY6USI0_BIOOC</name>
<gene>
    <name evidence="1" type="ORF">CLO192961_LOCUS371915</name>
</gene>
<protein>
    <submittedName>
        <fullName evidence="1">Uncharacterized protein</fullName>
    </submittedName>
</protein>
<evidence type="ECO:0000313" key="1">
    <source>
        <dbReference type="EMBL" id="VUC34169.1"/>
    </source>
</evidence>
<accession>A0ABY6USI0</accession>
<sequence>MTGKTLRTRFSSEAQPIPDYYAKLSRFCSGYVDQSSYSLAESAGTLRLVLLGRDTVFEITFQDLDSKFRGLLEILALLELGEF</sequence>